<protein>
    <submittedName>
        <fullName evidence="1">Uncharacterized protein</fullName>
    </submittedName>
</protein>
<comment type="caution">
    <text evidence="1">The sequence shown here is derived from an EMBL/GenBank/DDBJ whole genome shotgun (WGS) entry which is preliminary data.</text>
</comment>
<evidence type="ECO:0000313" key="2">
    <source>
        <dbReference type="Proteomes" id="UP001501599"/>
    </source>
</evidence>
<sequence length="80" mass="8633">MQELGIDDLDRAHSLGLVHAMLRRPGAPVATPTPDVLWTLLMAGDAAHYERSAPVRLLAAFTRASMARRLDLAGDRIVSG</sequence>
<proteinExistence type="predicted"/>
<reference evidence="1 2" key="1">
    <citation type="journal article" date="2019" name="Int. J. Syst. Evol. Microbiol.">
        <title>The Global Catalogue of Microorganisms (GCM) 10K type strain sequencing project: providing services to taxonomists for standard genome sequencing and annotation.</title>
        <authorList>
            <consortium name="The Broad Institute Genomics Platform"/>
            <consortium name="The Broad Institute Genome Sequencing Center for Infectious Disease"/>
            <person name="Wu L."/>
            <person name="Ma J."/>
        </authorList>
    </citation>
    <scope>NUCLEOTIDE SEQUENCE [LARGE SCALE GENOMIC DNA]</scope>
    <source>
        <strain evidence="1 2">JCM 16026</strain>
    </source>
</reference>
<dbReference type="EMBL" id="BAAAQT010000008">
    <property type="protein sequence ID" value="GAA2175533.1"/>
    <property type="molecule type" value="Genomic_DNA"/>
</dbReference>
<organism evidence="1 2">
    <name type="scientific">Agrococcus versicolor</name>
    <dbReference type="NCBI Taxonomy" id="501482"/>
    <lineage>
        <taxon>Bacteria</taxon>
        <taxon>Bacillati</taxon>
        <taxon>Actinomycetota</taxon>
        <taxon>Actinomycetes</taxon>
        <taxon>Micrococcales</taxon>
        <taxon>Microbacteriaceae</taxon>
        <taxon>Agrococcus</taxon>
    </lineage>
</organism>
<name>A0ABN3AX06_9MICO</name>
<gene>
    <name evidence="1" type="ORF">GCM10009846_25800</name>
</gene>
<keyword evidence="2" id="KW-1185">Reference proteome</keyword>
<accession>A0ABN3AX06</accession>
<evidence type="ECO:0000313" key="1">
    <source>
        <dbReference type="EMBL" id="GAA2175533.1"/>
    </source>
</evidence>
<dbReference type="Proteomes" id="UP001501599">
    <property type="component" value="Unassembled WGS sequence"/>
</dbReference>